<dbReference type="Proteomes" id="UP000225108">
    <property type="component" value="Unassembled WGS sequence"/>
</dbReference>
<protein>
    <recommendedName>
        <fullName evidence="3">Phosphocarrier protein HPr</fullName>
    </recommendedName>
</protein>
<evidence type="ECO:0000256" key="4">
    <source>
        <dbReference type="ARBA" id="ARBA00022490"/>
    </source>
</evidence>
<gene>
    <name evidence="7" type="ORF">CSW57_00400</name>
</gene>
<dbReference type="AlphaFoldDB" id="A0A2G3PTV6"/>
<dbReference type="InterPro" id="IPR000032">
    <property type="entry name" value="HPr-like"/>
</dbReference>
<dbReference type="PANTHER" id="PTHR33705">
    <property type="entry name" value="PHOSPHOCARRIER PROTEIN HPR"/>
    <property type="match status" value="1"/>
</dbReference>
<dbReference type="Pfam" id="PF00381">
    <property type="entry name" value="PTS-HPr"/>
    <property type="match status" value="1"/>
</dbReference>
<reference evidence="7 8" key="1">
    <citation type="submission" date="2017-10" db="EMBL/GenBank/DDBJ databases">
        <title>The draft genome sequence of Williamsia sp. BULT 1.1 isolated from the semi-arid grassland soils from South Africa.</title>
        <authorList>
            <person name="Kabwe M.H."/>
            <person name="Govender N."/>
            <person name="Mutseka Lunga P."/>
            <person name="Vikram S."/>
            <person name="Makhalanyane T.P."/>
        </authorList>
    </citation>
    <scope>NUCLEOTIDE SEQUENCE [LARGE SCALE GENOMIC DNA]</scope>
    <source>
        <strain evidence="7 8">BULT 1.1</strain>
    </source>
</reference>
<comment type="function">
    <text evidence="1">General (non sugar-specific) component of the phosphoenolpyruvate-dependent sugar phosphotransferase system (sugar PTS). This major carbohydrate active-transport system catalyzes the phosphorylation of incoming sugar substrates concomitantly with their translocation across the cell membrane. The phosphoryl group from phosphoenolpyruvate (PEP) is transferred to the phosphoryl carrier protein HPr by enzyme I. Phospho-HPr then transfers it to the PTS EIIA domain.</text>
</comment>
<comment type="caution">
    <text evidence="7">The sequence shown here is derived from an EMBL/GenBank/DDBJ whole genome shotgun (WGS) entry which is preliminary data.</text>
</comment>
<evidence type="ECO:0000256" key="5">
    <source>
        <dbReference type="ARBA" id="ARBA00022683"/>
    </source>
</evidence>
<sequence>MPSTNVAVGSSVGLHARPAAVIAEAVAEAGVPVTLSVAGGEPVDAGSALLIMTLGATAGTEVTVESEDQAALDTIVKLVASDLDA</sequence>
<dbReference type="SUPFAM" id="SSF55594">
    <property type="entry name" value="HPr-like"/>
    <property type="match status" value="1"/>
</dbReference>
<keyword evidence="4" id="KW-0963">Cytoplasm</keyword>
<organism evidence="7 8">
    <name type="scientific">Williamsia marianensis</name>
    <dbReference type="NCBI Taxonomy" id="85044"/>
    <lineage>
        <taxon>Bacteria</taxon>
        <taxon>Bacillati</taxon>
        <taxon>Actinomycetota</taxon>
        <taxon>Actinomycetes</taxon>
        <taxon>Mycobacteriales</taxon>
        <taxon>Nocardiaceae</taxon>
        <taxon>Williamsia</taxon>
    </lineage>
</organism>
<dbReference type="RefSeq" id="WP_099381018.1">
    <property type="nucleotide sequence ID" value="NZ_PEBD01000002.1"/>
</dbReference>
<dbReference type="InterPro" id="IPR050399">
    <property type="entry name" value="HPr"/>
</dbReference>
<dbReference type="InterPro" id="IPR035895">
    <property type="entry name" value="HPr-like_sf"/>
</dbReference>
<dbReference type="Gene3D" id="3.30.1340.10">
    <property type="entry name" value="HPr-like"/>
    <property type="match status" value="1"/>
</dbReference>
<keyword evidence="5" id="KW-0598">Phosphotransferase system</keyword>
<proteinExistence type="predicted"/>
<dbReference type="PANTHER" id="PTHR33705:SF2">
    <property type="entry name" value="PHOSPHOCARRIER PROTEIN NPR"/>
    <property type="match status" value="1"/>
</dbReference>
<evidence type="ECO:0000256" key="1">
    <source>
        <dbReference type="ARBA" id="ARBA00003681"/>
    </source>
</evidence>
<dbReference type="PROSITE" id="PS00369">
    <property type="entry name" value="PTS_HPR_HIS"/>
    <property type="match status" value="1"/>
</dbReference>
<evidence type="ECO:0000256" key="3">
    <source>
        <dbReference type="ARBA" id="ARBA00020422"/>
    </source>
</evidence>
<name>A0A2G3PTV6_WILMA</name>
<dbReference type="PROSITE" id="PS51350">
    <property type="entry name" value="PTS_HPR_DOM"/>
    <property type="match status" value="1"/>
</dbReference>
<dbReference type="GO" id="GO:0005737">
    <property type="term" value="C:cytoplasm"/>
    <property type="evidence" value="ECO:0007669"/>
    <property type="project" value="UniProtKB-SubCell"/>
</dbReference>
<dbReference type="PRINTS" id="PR00107">
    <property type="entry name" value="PHOSPHOCPHPR"/>
</dbReference>
<comment type="subcellular location">
    <subcellularLocation>
        <location evidence="2">Cytoplasm</location>
    </subcellularLocation>
</comment>
<evidence type="ECO:0000313" key="8">
    <source>
        <dbReference type="Proteomes" id="UP000225108"/>
    </source>
</evidence>
<dbReference type="NCBIfam" id="TIGR01003">
    <property type="entry name" value="PTS_HPr_family"/>
    <property type="match status" value="1"/>
</dbReference>
<dbReference type="EMBL" id="PEBD01000002">
    <property type="protein sequence ID" value="PHV69163.1"/>
    <property type="molecule type" value="Genomic_DNA"/>
</dbReference>
<evidence type="ECO:0000259" key="6">
    <source>
        <dbReference type="PROSITE" id="PS51350"/>
    </source>
</evidence>
<dbReference type="GO" id="GO:0009401">
    <property type="term" value="P:phosphoenolpyruvate-dependent sugar phosphotransferase system"/>
    <property type="evidence" value="ECO:0007669"/>
    <property type="project" value="UniProtKB-KW"/>
</dbReference>
<dbReference type="InterPro" id="IPR001020">
    <property type="entry name" value="PTS_HPr_His_P_site"/>
</dbReference>
<accession>A0A2G3PTV6</accession>
<evidence type="ECO:0000313" key="7">
    <source>
        <dbReference type="EMBL" id="PHV69163.1"/>
    </source>
</evidence>
<evidence type="ECO:0000256" key="2">
    <source>
        <dbReference type="ARBA" id="ARBA00004496"/>
    </source>
</evidence>
<feature type="domain" description="HPr" evidence="6">
    <location>
        <begin position="1"/>
        <end position="85"/>
    </location>
</feature>